<comment type="caution">
    <text evidence="1">The sequence shown here is derived from an EMBL/GenBank/DDBJ whole genome shotgun (WGS) entry which is preliminary data.</text>
</comment>
<dbReference type="EMBL" id="BAAAUT010000031">
    <property type="protein sequence ID" value="GAA3144448.1"/>
    <property type="molecule type" value="Genomic_DNA"/>
</dbReference>
<organism evidence="1 2">
    <name type="scientific">Planomonospora alba</name>
    <dbReference type="NCBI Taxonomy" id="161354"/>
    <lineage>
        <taxon>Bacteria</taxon>
        <taxon>Bacillati</taxon>
        <taxon>Actinomycetota</taxon>
        <taxon>Actinomycetes</taxon>
        <taxon>Streptosporangiales</taxon>
        <taxon>Streptosporangiaceae</taxon>
        <taxon>Planomonospora</taxon>
    </lineage>
</organism>
<accession>A0ABP6NE50</accession>
<protein>
    <submittedName>
        <fullName evidence="1">Uncharacterized protein</fullName>
    </submittedName>
</protein>
<reference evidence="2" key="1">
    <citation type="journal article" date="2019" name="Int. J. Syst. Evol. Microbiol.">
        <title>The Global Catalogue of Microorganisms (GCM) 10K type strain sequencing project: providing services to taxonomists for standard genome sequencing and annotation.</title>
        <authorList>
            <consortium name="The Broad Institute Genomics Platform"/>
            <consortium name="The Broad Institute Genome Sequencing Center for Infectious Disease"/>
            <person name="Wu L."/>
            <person name="Ma J."/>
        </authorList>
    </citation>
    <scope>NUCLEOTIDE SEQUENCE [LARGE SCALE GENOMIC DNA]</scope>
    <source>
        <strain evidence="2">JCM 9373</strain>
    </source>
</reference>
<gene>
    <name evidence="1" type="ORF">GCM10010466_39450</name>
</gene>
<proteinExistence type="predicted"/>
<name>A0ABP6NE50_9ACTN</name>
<evidence type="ECO:0000313" key="1">
    <source>
        <dbReference type="EMBL" id="GAA3144448.1"/>
    </source>
</evidence>
<dbReference type="Proteomes" id="UP001500320">
    <property type="component" value="Unassembled WGS sequence"/>
</dbReference>
<dbReference type="RefSeq" id="WP_344861589.1">
    <property type="nucleotide sequence ID" value="NZ_BAAAUT010000031.1"/>
</dbReference>
<keyword evidence="2" id="KW-1185">Reference proteome</keyword>
<evidence type="ECO:0000313" key="2">
    <source>
        <dbReference type="Proteomes" id="UP001500320"/>
    </source>
</evidence>
<sequence>MTETALCVAPRCGAGNGPRQAVSGQFICGGCLTRCRRDLAAMPAIVRWLAQHTTPGGSGGEKVSGSREAPVPVRLDVLSAIFPAAERVIDPYGDQTGPPSIPTTLKSWVWLICEHRGLAYPQRADTGELAGVLLRHLDWAASRPWIGELVGEVAHLRKVAHTLAPWQVHVQALVAPCPSCDLRALMRIAGEPYIECDRRIGGCGNCWTEAEYERHVAELTGA</sequence>